<dbReference type="AlphaFoldDB" id="A0AAN7PFM5"/>
<keyword evidence="2" id="KW-0863">Zinc-finger</keyword>
<sequence>MQLNSERVITIRQVGKLFGTAFMKAAVMETAVNGFRKTEVFPMNPNVYKDWMFQPAENTDTMENGDSDAVPLEIAGPSTSDMSREKTNLSSTSSSEKELSKPSSSSQQTTVAAFALSPKHIRSVPHCNRETAKTKTTKRGKTMVLTESPYKNELIAEIEAKKNMPEKTEPVHEASDSSEDKKENVLCLICNELFSNSKSCKGWVMCYKCKRWAHEICAGINEDDEQYECDFCIYCP</sequence>
<feature type="domain" description="Zinc finger PHD-type" evidence="5">
    <location>
        <begin position="186"/>
        <end position="233"/>
    </location>
</feature>
<reference evidence="7" key="1">
    <citation type="submission" date="2023-01" db="EMBL/GenBank/DDBJ databases">
        <title>Key to firefly adult light organ development and bioluminescence: homeobox transcription factors regulate luciferase expression and transportation to peroxisome.</title>
        <authorList>
            <person name="Fu X."/>
        </authorList>
    </citation>
    <scope>NUCLEOTIDE SEQUENCE [LARGE SCALE GENOMIC DNA]</scope>
</reference>
<feature type="region of interest" description="Disordered" evidence="4">
    <location>
        <begin position="58"/>
        <end position="111"/>
    </location>
</feature>
<comment type="caution">
    <text evidence="6">The sequence shown here is derived from an EMBL/GenBank/DDBJ whole genome shotgun (WGS) entry which is preliminary data.</text>
</comment>
<dbReference type="EMBL" id="JARPUR010000001">
    <property type="protein sequence ID" value="KAK4884739.1"/>
    <property type="molecule type" value="Genomic_DNA"/>
</dbReference>
<evidence type="ECO:0000259" key="5">
    <source>
        <dbReference type="SMART" id="SM00249"/>
    </source>
</evidence>
<dbReference type="InterPro" id="IPR013083">
    <property type="entry name" value="Znf_RING/FYVE/PHD"/>
</dbReference>
<accession>A0AAN7PFM5</accession>
<dbReference type="Gene3D" id="3.30.40.10">
    <property type="entry name" value="Zinc/RING finger domain, C3HC4 (zinc finger)"/>
    <property type="match status" value="1"/>
</dbReference>
<evidence type="ECO:0000256" key="3">
    <source>
        <dbReference type="ARBA" id="ARBA00022833"/>
    </source>
</evidence>
<evidence type="ECO:0000256" key="4">
    <source>
        <dbReference type="SAM" id="MobiDB-lite"/>
    </source>
</evidence>
<dbReference type="Proteomes" id="UP001353858">
    <property type="component" value="Unassembled WGS sequence"/>
</dbReference>
<gene>
    <name evidence="6" type="ORF">RN001_001010</name>
</gene>
<name>A0AAN7PFM5_9COLE</name>
<keyword evidence="1" id="KW-0479">Metal-binding</keyword>
<proteinExistence type="predicted"/>
<keyword evidence="3" id="KW-0862">Zinc</keyword>
<evidence type="ECO:0000313" key="6">
    <source>
        <dbReference type="EMBL" id="KAK4884739.1"/>
    </source>
</evidence>
<dbReference type="GO" id="GO:0008270">
    <property type="term" value="F:zinc ion binding"/>
    <property type="evidence" value="ECO:0007669"/>
    <property type="project" value="UniProtKB-KW"/>
</dbReference>
<evidence type="ECO:0000313" key="7">
    <source>
        <dbReference type="Proteomes" id="UP001353858"/>
    </source>
</evidence>
<organism evidence="6 7">
    <name type="scientific">Aquatica leii</name>
    <dbReference type="NCBI Taxonomy" id="1421715"/>
    <lineage>
        <taxon>Eukaryota</taxon>
        <taxon>Metazoa</taxon>
        <taxon>Ecdysozoa</taxon>
        <taxon>Arthropoda</taxon>
        <taxon>Hexapoda</taxon>
        <taxon>Insecta</taxon>
        <taxon>Pterygota</taxon>
        <taxon>Neoptera</taxon>
        <taxon>Endopterygota</taxon>
        <taxon>Coleoptera</taxon>
        <taxon>Polyphaga</taxon>
        <taxon>Elateriformia</taxon>
        <taxon>Elateroidea</taxon>
        <taxon>Lampyridae</taxon>
        <taxon>Luciolinae</taxon>
        <taxon>Aquatica</taxon>
    </lineage>
</organism>
<protein>
    <recommendedName>
        <fullName evidence="5">Zinc finger PHD-type domain-containing protein</fullName>
    </recommendedName>
</protein>
<dbReference type="SUPFAM" id="SSF57903">
    <property type="entry name" value="FYVE/PHD zinc finger"/>
    <property type="match status" value="1"/>
</dbReference>
<keyword evidence="7" id="KW-1185">Reference proteome</keyword>
<evidence type="ECO:0000256" key="1">
    <source>
        <dbReference type="ARBA" id="ARBA00022723"/>
    </source>
</evidence>
<dbReference type="SMART" id="SM00249">
    <property type="entry name" value="PHD"/>
    <property type="match status" value="1"/>
</dbReference>
<dbReference type="InterPro" id="IPR001965">
    <property type="entry name" value="Znf_PHD"/>
</dbReference>
<dbReference type="InterPro" id="IPR011011">
    <property type="entry name" value="Znf_FYVE_PHD"/>
</dbReference>
<evidence type="ECO:0000256" key="2">
    <source>
        <dbReference type="ARBA" id="ARBA00022771"/>
    </source>
</evidence>
<dbReference type="CDD" id="cd15517">
    <property type="entry name" value="PHD_TCF19_like"/>
    <property type="match status" value="1"/>
</dbReference>